<dbReference type="AlphaFoldDB" id="A0A371EW37"/>
<evidence type="ECO:0008006" key="3">
    <source>
        <dbReference type="Google" id="ProtNLM"/>
    </source>
</evidence>
<name>A0A371EW37_MUCPR</name>
<evidence type="ECO:0000313" key="1">
    <source>
        <dbReference type="EMBL" id="RDX70270.1"/>
    </source>
</evidence>
<sequence length="122" mass="13450">MVGWAVELLGFDLAFEKIGQIKAQVLANFITKLTPVRGIEEPSKEWTLSVDGASNQRGSGTDIMLEGLDKSTIDVASVCPISHVVPWKNPIMAFLKKDEVPNDPLEAKKLRKEASKYVLIVQ</sequence>
<keyword evidence="2" id="KW-1185">Reference proteome</keyword>
<comment type="caution">
    <text evidence="1">The sequence shown here is derived from an EMBL/GenBank/DDBJ whole genome shotgun (WGS) entry which is preliminary data.</text>
</comment>
<protein>
    <recommendedName>
        <fullName evidence="3">Reverse transcriptase/retrotransposon-derived protein RNase H-like domain-containing protein</fullName>
    </recommendedName>
</protein>
<dbReference type="OrthoDB" id="1933881at2759"/>
<feature type="non-terminal residue" evidence="1">
    <location>
        <position position="1"/>
    </location>
</feature>
<reference evidence="1" key="1">
    <citation type="submission" date="2018-05" db="EMBL/GenBank/DDBJ databases">
        <title>Draft genome of Mucuna pruriens seed.</title>
        <authorList>
            <person name="Nnadi N.E."/>
            <person name="Vos R."/>
            <person name="Hasami M.H."/>
            <person name="Devisetty U.K."/>
            <person name="Aguiy J.C."/>
        </authorList>
    </citation>
    <scope>NUCLEOTIDE SEQUENCE [LARGE SCALE GENOMIC DNA]</scope>
    <source>
        <strain evidence="1">JCA_2017</strain>
    </source>
</reference>
<evidence type="ECO:0000313" key="2">
    <source>
        <dbReference type="Proteomes" id="UP000257109"/>
    </source>
</evidence>
<dbReference type="EMBL" id="QJKJ01011768">
    <property type="protein sequence ID" value="RDX70270.1"/>
    <property type="molecule type" value="Genomic_DNA"/>
</dbReference>
<dbReference type="Proteomes" id="UP000257109">
    <property type="component" value="Unassembled WGS sequence"/>
</dbReference>
<dbReference type="PANTHER" id="PTHR48475">
    <property type="entry name" value="RIBONUCLEASE H"/>
    <property type="match status" value="1"/>
</dbReference>
<proteinExistence type="predicted"/>
<accession>A0A371EW37</accession>
<dbReference type="PANTHER" id="PTHR48475:SF2">
    <property type="entry name" value="RIBONUCLEASE H"/>
    <property type="match status" value="1"/>
</dbReference>
<organism evidence="1 2">
    <name type="scientific">Mucuna pruriens</name>
    <name type="common">Velvet bean</name>
    <name type="synonym">Dolichos pruriens</name>
    <dbReference type="NCBI Taxonomy" id="157652"/>
    <lineage>
        <taxon>Eukaryota</taxon>
        <taxon>Viridiplantae</taxon>
        <taxon>Streptophyta</taxon>
        <taxon>Embryophyta</taxon>
        <taxon>Tracheophyta</taxon>
        <taxon>Spermatophyta</taxon>
        <taxon>Magnoliopsida</taxon>
        <taxon>eudicotyledons</taxon>
        <taxon>Gunneridae</taxon>
        <taxon>Pentapetalae</taxon>
        <taxon>rosids</taxon>
        <taxon>fabids</taxon>
        <taxon>Fabales</taxon>
        <taxon>Fabaceae</taxon>
        <taxon>Papilionoideae</taxon>
        <taxon>50 kb inversion clade</taxon>
        <taxon>NPAAA clade</taxon>
        <taxon>indigoferoid/millettioid clade</taxon>
        <taxon>Phaseoleae</taxon>
        <taxon>Mucuna</taxon>
    </lineage>
</organism>
<gene>
    <name evidence="1" type="ORF">CR513_50504</name>
</gene>